<dbReference type="EMBL" id="JAPWTJ010000087">
    <property type="protein sequence ID" value="KAJ8983228.1"/>
    <property type="molecule type" value="Genomic_DNA"/>
</dbReference>
<keyword evidence="5" id="KW-1185">Reference proteome</keyword>
<name>A0ABQ9K0V5_9CUCU</name>
<evidence type="ECO:0000256" key="1">
    <source>
        <dbReference type="SAM" id="MobiDB-lite"/>
    </source>
</evidence>
<dbReference type="InterPro" id="IPR005162">
    <property type="entry name" value="Retrotrans_gag_dom"/>
</dbReference>
<organism evidence="4 5">
    <name type="scientific">Molorchus minor</name>
    <dbReference type="NCBI Taxonomy" id="1323400"/>
    <lineage>
        <taxon>Eukaryota</taxon>
        <taxon>Metazoa</taxon>
        <taxon>Ecdysozoa</taxon>
        <taxon>Arthropoda</taxon>
        <taxon>Hexapoda</taxon>
        <taxon>Insecta</taxon>
        <taxon>Pterygota</taxon>
        <taxon>Neoptera</taxon>
        <taxon>Endopterygota</taxon>
        <taxon>Coleoptera</taxon>
        <taxon>Polyphaga</taxon>
        <taxon>Cucujiformia</taxon>
        <taxon>Chrysomeloidea</taxon>
        <taxon>Cerambycidae</taxon>
        <taxon>Lamiinae</taxon>
        <taxon>Monochamini</taxon>
        <taxon>Molorchus</taxon>
    </lineage>
</organism>
<evidence type="ECO:0000259" key="3">
    <source>
        <dbReference type="Pfam" id="PF03732"/>
    </source>
</evidence>
<evidence type="ECO:0000313" key="4">
    <source>
        <dbReference type="EMBL" id="KAJ8983228.1"/>
    </source>
</evidence>
<feature type="transmembrane region" description="Helical" evidence="2">
    <location>
        <begin position="681"/>
        <end position="702"/>
    </location>
</feature>
<accession>A0ABQ9K0V5</accession>
<dbReference type="Proteomes" id="UP001162164">
    <property type="component" value="Unassembled WGS sequence"/>
</dbReference>
<proteinExistence type="predicted"/>
<comment type="caution">
    <text evidence="4">The sequence shown here is derived from an EMBL/GenBank/DDBJ whole genome shotgun (WGS) entry which is preliminary data.</text>
</comment>
<gene>
    <name evidence="4" type="ORF">NQ317_005317</name>
</gene>
<keyword evidence="2" id="KW-0472">Membrane</keyword>
<reference evidence="4" key="1">
    <citation type="journal article" date="2023" name="Insect Mol. Biol.">
        <title>Genome sequencing provides insights into the evolution of gene families encoding plant cell wall-degrading enzymes in longhorned beetles.</title>
        <authorList>
            <person name="Shin N.R."/>
            <person name="Okamura Y."/>
            <person name="Kirsch R."/>
            <person name="Pauchet Y."/>
        </authorList>
    </citation>
    <scope>NUCLEOTIDE SEQUENCE</scope>
    <source>
        <strain evidence="4">MMC_N1</strain>
    </source>
</reference>
<keyword evidence="2" id="KW-1133">Transmembrane helix</keyword>
<evidence type="ECO:0000313" key="5">
    <source>
        <dbReference type="Proteomes" id="UP001162164"/>
    </source>
</evidence>
<protein>
    <recommendedName>
        <fullName evidence="3">Retrotransposon gag domain-containing protein</fullName>
    </recommendedName>
</protein>
<sequence>MNEIGLPVLTTLVLTERCLDKRNQRKDQDTPPHLPLLQTVAAITNVHTKPCDEGKDLALREIIVGYGNHRADWSAIIVESLLKNPSMKPILILMVSQTFLNIYWNREDETCVQNLLLFEGIKSRLTGRAKEIISVYGVNTWTEIKAVLIQNFGDQRNENSLTRDLVNLRQNNESPQQFYERVISLLSIVCNHIDIHNETEEISESKKNFFRQQALVTFLAGLKEPLGSTIRAMRPDSLATAIQYIVEENNIRYLQRPQFNNESLKRPMSTQKPEQHNLISQHSNSFPRFNNVHTQNFNQTPRFSSAPFSPVGNNFQLRTNNQPPRFLTNQQVFGTPKNVWKPGQYKQTQPKPTPMSISTRFTANRPQQSQPDPTCSFHANISSQSCQRLQIPVAQPDSHVIIPRQEIQNLEIKETLSVIENGHVWIEVLNKADHDVNFSSLNLKTIPIKLEELDYKIHYKNGKSNTNADALSHDNLSTINNIDETPNVDEIDSTDNNKVVPEDDPIPNIDSDYNVFEHPTEQNFPEDIIEHQVDPMARSNISKYQTDDQTVHTSIENPIQTILISEKPLNYYNNQIIIEVKDILDQVSISLNILTELLSDIENAISFAKLNTTPEYVYINEMNSVKGQPFILPEIQTTKITVNLTKKLKVDDIPLDKLHTLKKMQDAMEPISLQKEDNVLVHFWTAPLYIILFLSVSAYMLYRFKKLKCRQPIRSTQSSTNEGQPHVDEPVRSSHKVLFVPDNTLT</sequence>
<dbReference type="Pfam" id="PF03732">
    <property type="entry name" value="Retrotrans_gag"/>
    <property type="match status" value="1"/>
</dbReference>
<keyword evidence="2" id="KW-0812">Transmembrane</keyword>
<evidence type="ECO:0000256" key="2">
    <source>
        <dbReference type="SAM" id="Phobius"/>
    </source>
</evidence>
<feature type="region of interest" description="Disordered" evidence="1">
    <location>
        <begin position="479"/>
        <end position="506"/>
    </location>
</feature>
<feature type="domain" description="Retrotransposon gag" evidence="3">
    <location>
        <begin position="137"/>
        <end position="224"/>
    </location>
</feature>